<protein>
    <submittedName>
        <fullName evidence="2">Secreted antigen 1</fullName>
    </submittedName>
</protein>
<organism evidence="2 3">
    <name type="scientific">Babesia caballi</name>
    <dbReference type="NCBI Taxonomy" id="5871"/>
    <lineage>
        <taxon>Eukaryota</taxon>
        <taxon>Sar</taxon>
        <taxon>Alveolata</taxon>
        <taxon>Apicomplexa</taxon>
        <taxon>Aconoidasida</taxon>
        <taxon>Piroplasmida</taxon>
        <taxon>Babesiidae</taxon>
        <taxon>Babesia</taxon>
    </lineage>
</organism>
<gene>
    <name evidence="2" type="ORF">BcabD6B2_03480</name>
</gene>
<evidence type="ECO:0000313" key="3">
    <source>
        <dbReference type="Proteomes" id="UP001497744"/>
    </source>
</evidence>
<feature type="compositionally biased region" description="Low complexity" evidence="1">
    <location>
        <begin position="470"/>
        <end position="484"/>
    </location>
</feature>
<feature type="region of interest" description="Disordered" evidence="1">
    <location>
        <begin position="443"/>
        <end position="540"/>
    </location>
</feature>
<keyword evidence="3" id="KW-1185">Reference proteome</keyword>
<sequence>MTAESSSINQPTTLKASLEFLSKLHSLGAAATVGEALEDKVKEAVNKLGGNEVNSENFLTNKITSNLAKVLNKSSELRNEILLTPESTYENYQDLDGKQRATECADILLDLLPKLHSTVYYLYFQVSGSFRNSGGAQWETQTCKERFNEDTYLHKWLVNTKGLPSWKNSNDTLLPCGFNSAELSDKYGHELHSVLLGFVDDEEDLAYLPKLLYDLVFATQLTTAGSATALVVTAAFCTAVSEKEFSEETVESRCTSLTDVCSSVVATLNRIVPRTVTASNLMTCEGAVNYFIRILQSGGFGACIGWLKDNLQGIIQNLQKMGTTCQNWDKNMLEYGEYAGPFPYGFMFGTAWKGSTITARRRLFEIIENLTKSSPSTGSLCTLLQCIKNDRQVIVEQPQQKTPAVSGALPGSVEASGITAGTNGHVSVASTTAQFQISHSDAGENGVIDASNARGGTTRAVGYQGPFSDTGTTGQQGEATTTLTPRGQEAAETHSSGIFSGHMEGTHHSDSESQRQPTLTHPGSSGGVSRSSHGSSVTAGDNSTITIGSATGGVALLGGGGAALYFLNVGGIKTLITGAQ</sequence>
<dbReference type="GeneID" id="94192396"/>
<evidence type="ECO:0000256" key="1">
    <source>
        <dbReference type="SAM" id="MobiDB-lite"/>
    </source>
</evidence>
<feature type="compositionally biased region" description="Low complexity" evidence="1">
    <location>
        <begin position="527"/>
        <end position="536"/>
    </location>
</feature>
<dbReference type="AlphaFoldDB" id="A0AAV4LLE4"/>
<name>A0AAV4LLE4_BABCB</name>
<evidence type="ECO:0000313" key="2">
    <source>
        <dbReference type="EMBL" id="GIX60913.1"/>
    </source>
</evidence>
<dbReference type="EMBL" id="BPLF01000001">
    <property type="protein sequence ID" value="GIX60913.1"/>
    <property type="molecule type" value="Genomic_DNA"/>
</dbReference>
<dbReference type="RefSeq" id="XP_067712984.1">
    <property type="nucleotide sequence ID" value="XM_067856883.1"/>
</dbReference>
<accession>A0AAV4LLE4</accession>
<reference evidence="2 3" key="1">
    <citation type="submission" date="2021-06" db="EMBL/GenBank/DDBJ databases">
        <title>Genome sequence of Babesia caballi.</title>
        <authorList>
            <person name="Yamagishi J."/>
            <person name="Kidaka T."/>
            <person name="Ochi A."/>
        </authorList>
    </citation>
    <scope>NUCLEOTIDE SEQUENCE [LARGE SCALE GENOMIC DNA]</scope>
    <source>
        <strain evidence="2">USDA-D6B2</strain>
    </source>
</reference>
<proteinExistence type="predicted"/>
<feature type="compositionally biased region" description="Basic and acidic residues" evidence="1">
    <location>
        <begin position="504"/>
        <end position="513"/>
    </location>
</feature>
<comment type="caution">
    <text evidence="2">The sequence shown here is derived from an EMBL/GenBank/DDBJ whole genome shotgun (WGS) entry which is preliminary data.</text>
</comment>
<dbReference type="Proteomes" id="UP001497744">
    <property type="component" value="Unassembled WGS sequence"/>
</dbReference>